<reference evidence="14" key="1">
    <citation type="submission" date="2019-12" db="EMBL/GenBank/DDBJ databases">
        <title>Genome sequence of Babesia ovis.</title>
        <authorList>
            <person name="Yamagishi J."/>
            <person name="Sevinc F."/>
            <person name="Xuan X."/>
        </authorList>
    </citation>
    <scope>NUCLEOTIDE SEQUENCE</scope>
    <source>
        <strain evidence="14">Selcuk</strain>
    </source>
</reference>
<dbReference type="GO" id="GO:0005543">
    <property type="term" value="F:phospholipid binding"/>
    <property type="evidence" value="ECO:0007669"/>
    <property type="project" value="TreeGrafter"/>
</dbReference>
<dbReference type="Proteomes" id="UP001057455">
    <property type="component" value="Unassembled WGS sequence"/>
</dbReference>
<evidence type="ECO:0000256" key="12">
    <source>
        <dbReference type="SAM" id="MobiDB-lite"/>
    </source>
</evidence>
<dbReference type="PANTHER" id="PTHR12960:SF0">
    <property type="entry name" value="MRNA EXPORT FACTOR GLE1"/>
    <property type="match status" value="1"/>
</dbReference>
<keyword evidence="5" id="KW-0653">Protein transport</keyword>
<dbReference type="GO" id="GO:0044614">
    <property type="term" value="C:nuclear pore cytoplasmic filaments"/>
    <property type="evidence" value="ECO:0007669"/>
    <property type="project" value="TreeGrafter"/>
</dbReference>
<dbReference type="EMBL" id="BLIY01000024">
    <property type="protein sequence ID" value="GFE55712.1"/>
    <property type="molecule type" value="Genomic_DNA"/>
</dbReference>
<name>A0A9W5TEQ7_BABOV</name>
<evidence type="ECO:0000256" key="5">
    <source>
        <dbReference type="ARBA" id="ARBA00022927"/>
    </source>
</evidence>
<evidence type="ECO:0000256" key="7">
    <source>
        <dbReference type="ARBA" id="ARBA00023132"/>
    </source>
</evidence>
<dbReference type="AlphaFoldDB" id="A0A9W5TEQ7"/>
<evidence type="ECO:0000256" key="4">
    <source>
        <dbReference type="ARBA" id="ARBA00022816"/>
    </source>
</evidence>
<gene>
    <name evidence="14" type="ORF">BaOVIS_031160</name>
</gene>
<evidence type="ECO:0000256" key="13">
    <source>
        <dbReference type="SAM" id="Phobius"/>
    </source>
</evidence>
<keyword evidence="3" id="KW-0813">Transport</keyword>
<keyword evidence="8" id="KW-0539">Nucleus</keyword>
<keyword evidence="7" id="KW-0906">Nuclear pore complex</keyword>
<feature type="compositionally biased region" description="Basic and acidic residues" evidence="12">
    <location>
        <begin position="129"/>
        <end position="141"/>
    </location>
</feature>
<feature type="transmembrane region" description="Helical" evidence="13">
    <location>
        <begin position="391"/>
        <end position="409"/>
    </location>
</feature>
<comment type="subcellular location">
    <subcellularLocation>
        <location evidence="1">Nucleus</location>
        <location evidence="1">Nuclear pore complex</location>
    </subcellularLocation>
</comment>
<dbReference type="GO" id="GO:0005737">
    <property type="term" value="C:cytoplasm"/>
    <property type="evidence" value="ECO:0007669"/>
    <property type="project" value="TreeGrafter"/>
</dbReference>
<evidence type="ECO:0000256" key="1">
    <source>
        <dbReference type="ARBA" id="ARBA00004567"/>
    </source>
</evidence>
<proteinExistence type="inferred from homology"/>
<keyword evidence="13" id="KW-0812">Transmembrane</keyword>
<keyword evidence="13" id="KW-0472">Membrane</keyword>
<dbReference type="PANTHER" id="PTHR12960">
    <property type="entry name" value="GLE-1-RELATED"/>
    <property type="match status" value="1"/>
</dbReference>
<evidence type="ECO:0000313" key="15">
    <source>
        <dbReference type="Proteomes" id="UP001057455"/>
    </source>
</evidence>
<dbReference type="InterPro" id="IPR012476">
    <property type="entry name" value="GLE1"/>
</dbReference>
<dbReference type="GO" id="GO:0015031">
    <property type="term" value="P:protein transport"/>
    <property type="evidence" value="ECO:0007669"/>
    <property type="project" value="UniProtKB-KW"/>
</dbReference>
<evidence type="ECO:0000256" key="8">
    <source>
        <dbReference type="ARBA" id="ARBA00023242"/>
    </source>
</evidence>
<dbReference type="OrthoDB" id="364920at2759"/>
<keyword evidence="15" id="KW-1185">Reference proteome</keyword>
<dbReference type="Gene3D" id="1.25.40.510">
    <property type="entry name" value="GLE1-like"/>
    <property type="match status" value="1"/>
</dbReference>
<comment type="caution">
    <text evidence="14">The sequence shown here is derived from an EMBL/GenBank/DDBJ whole genome shotgun (WGS) entry which is preliminary data.</text>
</comment>
<dbReference type="Pfam" id="PF07817">
    <property type="entry name" value="GLE1"/>
    <property type="match status" value="1"/>
</dbReference>
<dbReference type="InterPro" id="IPR038506">
    <property type="entry name" value="GLE1-like_sf"/>
</dbReference>
<protein>
    <recommendedName>
        <fullName evidence="9">mRNA export factor GLE1</fullName>
    </recommendedName>
    <alternativeName>
        <fullName evidence="10">Nucleoporin GLE1</fullName>
    </alternativeName>
</protein>
<feature type="compositionally biased region" description="Polar residues" evidence="12">
    <location>
        <begin position="142"/>
        <end position="166"/>
    </location>
</feature>
<evidence type="ECO:0000256" key="3">
    <source>
        <dbReference type="ARBA" id="ARBA00022448"/>
    </source>
</evidence>
<evidence type="ECO:0000313" key="14">
    <source>
        <dbReference type="EMBL" id="GFE55712.1"/>
    </source>
</evidence>
<organism evidence="14 15">
    <name type="scientific">Babesia ovis</name>
    <dbReference type="NCBI Taxonomy" id="5869"/>
    <lineage>
        <taxon>Eukaryota</taxon>
        <taxon>Sar</taxon>
        <taxon>Alveolata</taxon>
        <taxon>Apicomplexa</taxon>
        <taxon>Aconoidasida</taxon>
        <taxon>Piroplasmida</taxon>
        <taxon>Babesiidae</taxon>
        <taxon>Babesia</taxon>
    </lineage>
</organism>
<evidence type="ECO:0000256" key="2">
    <source>
        <dbReference type="ARBA" id="ARBA00011056"/>
    </source>
</evidence>
<dbReference type="GO" id="GO:0031369">
    <property type="term" value="F:translation initiation factor binding"/>
    <property type="evidence" value="ECO:0007669"/>
    <property type="project" value="TreeGrafter"/>
</dbReference>
<comment type="similarity">
    <text evidence="2">Belongs to the GLE1 family.</text>
</comment>
<evidence type="ECO:0000256" key="9">
    <source>
        <dbReference type="ARBA" id="ARBA00026227"/>
    </source>
</evidence>
<accession>A0A9W5TEQ7</accession>
<dbReference type="GO" id="GO:0016973">
    <property type="term" value="P:poly(A)+ mRNA export from nucleus"/>
    <property type="evidence" value="ECO:0007669"/>
    <property type="project" value="InterPro"/>
</dbReference>
<evidence type="ECO:0000256" key="6">
    <source>
        <dbReference type="ARBA" id="ARBA00023010"/>
    </source>
</evidence>
<keyword evidence="11" id="KW-0175">Coiled coil</keyword>
<sequence>MYRESLSRRRGTSFTLYDQVFCGNRALVVPPSTVSEISNTVHVHINTDSRVLCDVAHVPDDWEPAWLPFDHLDNAIERSIHSSSQMYVNLLNDALAEVTKLDKVRAKNLEAQKQAAKLAEDQAGTQTKSDQRSQENPESNKETQLSQQGGSDSTTKNGNGIPSTSDGFHGENNAVSVTALGPQFTMDGIHAGGSMPRQSDDGMMPAVEELKPYCPRNKYTENIDNYESEYENLRREYDAYAKNTDPRIKQIRIDIARKINTTVNKLANTQKQVNHSYNTLVEIKNQYQHEPSALVYLTFRVIETVLDLCEPGGQMYLNPKAVWASAHLIRGMLTLHPSARAIYLTLVKRSCPYAVPRLYEGTDPTELEKLHGCTKRDVNTYLKKQTAVVRFHLALMVVTVDIQGLWAWFAGFLNGCTKNVFRLPLSGVISTALTTAAHLCLQSYKQQFVKVLAVCEDMFKRGRFMVPNCEAAEMYHEHISHFFNEYRKTGTLDPPEGSEMKECEADIQRDW</sequence>
<dbReference type="GO" id="GO:0000822">
    <property type="term" value="F:inositol hexakisphosphate binding"/>
    <property type="evidence" value="ECO:0007669"/>
    <property type="project" value="TreeGrafter"/>
</dbReference>
<feature type="transmembrane region" description="Helical" evidence="13">
    <location>
        <begin position="421"/>
        <end position="441"/>
    </location>
</feature>
<keyword evidence="13" id="KW-1133">Transmembrane helix</keyword>
<feature type="region of interest" description="Disordered" evidence="12">
    <location>
        <begin position="115"/>
        <end position="173"/>
    </location>
</feature>
<evidence type="ECO:0000256" key="11">
    <source>
        <dbReference type="SAM" id="Coils"/>
    </source>
</evidence>
<evidence type="ECO:0000256" key="10">
    <source>
        <dbReference type="ARBA" id="ARBA00029983"/>
    </source>
</evidence>
<feature type="coiled-coil region" evidence="11">
    <location>
        <begin position="216"/>
        <end position="243"/>
    </location>
</feature>
<keyword evidence="6" id="KW-0811">Translocation</keyword>
<keyword evidence="4" id="KW-0509">mRNA transport</keyword>